<accession>A0ABR5AND4</accession>
<evidence type="ECO:0000313" key="3">
    <source>
        <dbReference type="Proteomes" id="UP000031967"/>
    </source>
</evidence>
<dbReference type="Proteomes" id="UP000031967">
    <property type="component" value="Unassembled WGS sequence"/>
</dbReference>
<keyword evidence="1" id="KW-0472">Membrane</keyword>
<proteinExistence type="predicted"/>
<gene>
    <name evidence="2" type="ORF">SD70_00100</name>
</gene>
<sequence>MNAVAISNKLFMASLILLMIVFIYHGYGWKRLLLWRRIMDKTDAPQDPNALQDHAEDVRRSMQSDKPFAVLRNPLLWIALAGIAVSIIITL</sequence>
<keyword evidence="3" id="KW-1185">Reference proteome</keyword>
<keyword evidence="1" id="KW-0812">Transmembrane</keyword>
<keyword evidence="1" id="KW-1133">Transmembrane helix</keyword>
<name>A0ABR5AND4_9BACL</name>
<evidence type="ECO:0008006" key="4">
    <source>
        <dbReference type="Google" id="ProtNLM"/>
    </source>
</evidence>
<dbReference type="EMBL" id="JXAK01000001">
    <property type="protein sequence ID" value="KIL42383.1"/>
    <property type="molecule type" value="Genomic_DNA"/>
</dbReference>
<feature type="transmembrane region" description="Helical" evidence="1">
    <location>
        <begin position="69"/>
        <end position="89"/>
    </location>
</feature>
<dbReference type="RefSeq" id="WP_041044701.1">
    <property type="nucleotide sequence ID" value="NZ_JXAK01000001.1"/>
</dbReference>
<organism evidence="2 3">
    <name type="scientific">Gordoniibacillus kamchatkensis</name>
    <dbReference type="NCBI Taxonomy" id="1590651"/>
    <lineage>
        <taxon>Bacteria</taxon>
        <taxon>Bacillati</taxon>
        <taxon>Bacillota</taxon>
        <taxon>Bacilli</taxon>
        <taxon>Bacillales</taxon>
        <taxon>Paenibacillaceae</taxon>
        <taxon>Gordoniibacillus</taxon>
    </lineage>
</organism>
<protein>
    <recommendedName>
        <fullName evidence="4">DUF3899 domain-containing protein</fullName>
    </recommendedName>
</protein>
<evidence type="ECO:0000256" key="1">
    <source>
        <dbReference type="SAM" id="Phobius"/>
    </source>
</evidence>
<feature type="transmembrane region" description="Helical" evidence="1">
    <location>
        <begin position="6"/>
        <end position="27"/>
    </location>
</feature>
<evidence type="ECO:0000313" key="2">
    <source>
        <dbReference type="EMBL" id="KIL42383.1"/>
    </source>
</evidence>
<comment type="caution">
    <text evidence="2">The sequence shown here is derived from an EMBL/GenBank/DDBJ whole genome shotgun (WGS) entry which is preliminary data.</text>
</comment>
<reference evidence="2 3" key="1">
    <citation type="submission" date="2014-12" db="EMBL/GenBank/DDBJ databases">
        <title>Draft genome sequence of Paenibacillus kamchatkensis strain B-2647.</title>
        <authorList>
            <person name="Karlyshev A.V."/>
            <person name="Kudryashova E.B."/>
        </authorList>
    </citation>
    <scope>NUCLEOTIDE SEQUENCE [LARGE SCALE GENOMIC DNA]</scope>
    <source>
        <strain evidence="2 3">VKM B-2647</strain>
    </source>
</reference>